<organism evidence="2 3">
    <name type="scientific">Paraburkholderia acidiphila</name>
    <dbReference type="NCBI Taxonomy" id="2571747"/>
    <lineage>
        <taxon>Bacteria</taxon>
        <taxon>Pseudomonadati</taxon>
        <taxon>Pseudomonadota</taxon>
        <taxon>Betaproteobacteria</taxon>
        <taxon>Burkholderiales</taxon>
        <taxon>Burkholderiaceae</taxon>
        <taxon>Paraburkholderia</taxon>
    </lineage>
</organism>
<dbReference type="Proteomes" id="UP000434209">
    <property type="component" value="Chromosome 2"/>
</dbReference>
<reference evidence="2 3" key="1">
    <citation type="submission" date="2019-12" db="EMBL/GenBank/DDBJ databases">
        <title>Paraburkholderia acidiphila 7Q-K02 sp. nov and Paraburkholderia acidisoli DHF22 sp. nov., two strains isolated from forest soil.</title>
        <authorList>
            <person name="Gao Z."/>
            <person name="Qiu L."/>
        </authorList>
    </citation>
    <scope>NUCLEOTIDE SEQUENCE [LARGE SCALE GENOMIC DNA]</scope>
    <source>
        <strain evidence="2 3">7Q-K02</strain>
    </source>
</reference>
<keyword evidence="3" id="KW-1185">Reference proteome</keyword>
<dbReference type="RefSeq" id="WP_158759710.1">
    <property type="nucleotide sequence ID" value="NZ_CP046910.1"/>
</dbReference>
<dbReference type="EMBL" id="CP046910">
    <property type="protein sequence ID" value="QGZ56756.1"/>
    <property type="molecule type" value="Genomic_DNA"/>
</dbReference>
<protein>
    <submittedName>
        <fullName evidence="2">DNA circulation family protein</fullName>
    </submittedName>
</protein>
<dbReference type="AlphaFoldDB" id="A0A7Z2G7Z3"/>
<evidence type="ECO:0000313" key="3">
    <source>
        <dbReference type="Proteomes" id="UP000434209"/>
    </source>
</evidence>
<dbReference type="OrthoDB" id="378644at2"/>
<proteinExistence type="predicted"/>
<sequence>MSIASLTNLAGSIGGVASATSELAALLTGPSANSWWGALRQASYGGVPFAVIGTNTRFGTRNAIHEYAFRDDVWIEELGKLPRRFEMFGFLVENSRVYGGGAVIGQRDRMVTVCESGAQTLVHPTFGRIENVSCLDAQAGESIEHGRVIVVRFVFMRNGVQAATSSVSDTTSLLQSAADALGVGAALDFVQSTASAIQEGAAVVQTGVGVAVSWVQLGVTAVNDVRRFANSVSTLAGNFGRFFGGGNSGYSGSNQSAPAGTTAQQLLNADATARAAVTQASAGLQTAAANPSSADALNAAAQSYASALAATMSGPADAIRSLSSLGSFTPSGTYTTSTIGSAMSTMETATSALLRRASIAQLAQSVSVYQPSSYDDATSMIATVTTLLDGEIETAADAGDDNSFAALRTLRNSVVEDLQARGADLASLTTMSFNGSLPALVLAHRIYGDATRADQLVQQVAPVHPLFMPSTFQALSN</sequence>
<name>A0A7Z2G7Z3_9BURK</name>
<accession>A0A7Z2G7Z3</accession>
<feature type="domain" description="DNA circulation N-terminal" evidence="1">
    <location>
        <begin position="39"/>
        <end position="130"/>
    </location>
</feature>
<dbReference type="Pfam" id="PF07157">
    <property type="entry name" value="DNA_circ_N"/>
    <property type="match status" value="1"/>
</dbReference>
<dbReference type="KEGG" id="pacp:FAZ97_17490"/>
<evidence type="ECO:0000259" key="1">
    <source>
        <dbReference type="Pfam" id="PF07157"/>
    </source>
</evidence>
<dbReference type="InterPro" id="IPR009826">
    <property type="entry name" value="DNA_circ_N"/>
</dbReference>
<evidence type="ECO:0000313" key="2">
    <source>
        <dbReference type="EMBL" id="QGZ56756.1"/>
    </source>
</evidence>
<gene>
    <name evidence="2" type="ORF">FAZ97_17490</name>
</gene>